<gene>
    <name evidence="6" type="ORF">E6H00_17845</name>
</gene>
<dbReference type="AlphaFoldDB" id="A0A537JTL0"/>
<keyword evidence="2" id="KW-0288">FMN</keyword>
<evidence type="ECO:0000256" key="3">
    <source>
        <dbReference type="ARBA" id="ARBA00023002"/>
    </source>
</evidence>
<evidence type="ECO:0000256" key="1">
    <source>
        <dbReference type="ARBA" id="ARBA00022630"/>
    </source>
</evidence>
<dbReference type="InterPro" id="IPR050172">
    <property type="entry name" value="SsuD_RutA_monooxygenase"/>
</dbReference>
<dbReference type="InterPro" id="IPR036661">
    <property type="entry name" value="Luciferase-like_sf"/>
</dbReference>
<keyword evidence="3" id="KW-0560">Oxidoreductase</keyword>
<evidence type="ECO:0000259" key="5">
    <source>
        <dbReference type="Pfam" id="PF00296"/>
    </source>
</evidence>
<keyword evidence="4" id="KW-0503">Monooxygenase</keyword>
<organism evidence="6 7">
    <name type="scientific">Candidatus Segetimicrobium genomatis</name>
    <dbReference type="NCBI Taxonomy" id="2569760"/>
    <lineage>
        <taxon>Bacteria</taxon>
        <taxon>Bacillati</taxon>
        <taxon>Candidatus Sysuimicrobiota</taxon>
        <taxon>Candidatus Sysuimicrobiia</taxon>
        <taxon>Candidatus Sysuimicrobiales</taxon>
        <taxon>Candidatus Segetimicrobiaceae</taxon>
        <taxon>Candidatus Segetimicrobium</taxon>
    </lineage>
</organism>
<dbReference type="InterPro" id="IPR011251">
    <property type="entry name" value="Luciferase-like_dom"/>
</dbReference>
<evidence type="ECO:0000256" key="2">
    <source>
        <dbReference type="ARBA" id="ARBA00022643"/>
    </source>
</evidence>
<keyword evidence="1" id="KW-0285">Flavoprotein</keyword>
<sequence>MAKLRFAVWLPTYAWADAGPEHVRRLTQSIRTCEQHGLDVWVIDHLLAAPGLYGVAWLEPLSVLAYAAALTQKVRLATGILVLPVRHPVVLAKEISTLCHISGSRFVLGIGPGWYTREFDVTGSRIEERGGRTDEILEAVTRLLSRPNASYQGRYYQFQDVTIDPRPPALPEIWVSGGSRVPDPHEHDVPFISRTVLDRIVKCGNWLSRCSGKQEWVKRDWAEIQRHAGATGKNPAAITFGHCNFVHLVETNDHARALAESREPFLRVMGTHRSYEHLQECYMIGSIDRIKDRIADLVDAGLRYLVLGPVTDDPGQIDLLARHLVPDFA</sequence>
<protein>
    <submittedName>
        <fullName evidence="6">LLM class flavin-dependent oxidoreductase</fullName>
    </submittedName>
</protein>
<feature type="domain" description="Luciferase-like" evidence="5">
    <location>
        <begin position="5"/>
        <end position="179"/>
    </location>
</feature>
<dbReference type="GO" id="GO:0046306">
    <property type="term" value="P:alkanesulfonate catabolic process"/>
    <property type="evidence" value="ECO:0007669"/>
    <property type="project" value="TreeGrafter"/>
</dbReference>
<dbReference type="Proteomes" id="UP000318509">
    <property type="component" value="Unassembled WGS sequence"/>
</dbReference>
<name>A0A537JTL0_9BACT</name>
<dbReference type="Pfam" id="PF00296">
    <property type="entry name" value="Bac_luciferase"/>
    <property type="match status" value="1"/>
</dbReference>
<dbReference type="PANTHER" id="PTHR42847:SF4">
    <property type="entry name" value="ALKANESULFONATE MONOOXYGENASE-RELATED"/>
    <property type="match status" value="1"/>
</dbReference>
<dbReference type="EMBL" id="VBAK01000194">
    <property type="protein sequence ID" value="TMI86622.1"/>
    <property type="molecule type" value="Genomic_DNA"/>
</dbReference>
<reference evidence="6 7" key="1">
    <citation type="journal article" date="2019" name="Nat. Microbiol.">
        <title>Mediterranean grassland soil C-N compound turnover is dependent on rainfall and depth, and is mediated by genomically divergent microorganisms.</title>
        <authorList>
            <person name="Diamond S."/>
            <person name="Andeer P.F."/>
            <person name="Li Z."/>
            <person name="Crits-Christoph A."/>
            <person name="Burstein D."/>
            <person name="Anantharaman K."/>
            <person name="Lane K.R."/>
            <person name="Thomas B.C."/>
            <person name="Pan C."/>
            <person name="Northen T.R."/>
            <person name="Banfield J.F."/>
        </authorList>
    </citation>
    <scope>NUCLEOTIDE SEQUENCE [LARGE SCALE GENOMIC DNA]</scope>
    <source>
        <strain evidence="6">NP_3</strain>
    </source>
</reference>
<dbReference type="Gene3D" id="3.20.20.30">
    <property type="entry name" value="Luciferase-like domain"/>
    <property type="match status" value="1"/>
</dbReference>
<dbReference type="PANTHER" id="PTHR42847">
    <property type="entry name" value="ALKANESULFONATE MONOOXYGENASE"/>
    <property type="match status" value="1"/>
</dbReference>
<dbReference type="SUPFAM" id="SSF51679">
    <property type="entry name" value="Bacterial luciferase-like"/>
    <property type="match status" value="1"/>
</dbReference>
<evidence type="ECO:0000256" key="4">
    <source>
        <dbReference type="ARBA" id="ARBA00023033"/>
    </source>
</evidence>
<comment type="caution">
    <text evidence="6">The sequence shown here is derived from an EMBL/GenBank/DDBJ whole genome shotgun (WGS) entry which is preliminary data.</text>
</comment>
<dbReference type="GO" id="GO:0008726">
    <property type="term" value="F:alkanesulfonate monooxygenase activity"/>
    <property type="evidence" value="ECO:0007669"/>
    <property type="project" value="TreeGrafter"/>
</dbReference>
<evidence type="ECO:0000313" key="6">
    <source>
        <dbReference type="EMBL" id="TMI86622.1"/>
    </source>
</evidence>
<evidence type="ECO:0000313" key="7">
    <source>
        <dbReference type="Proteomes" id="UP000318509"/>
    </source>
</evidence>
<proteinExistence type="predicted"/>
<accession>A0A537JTL0</accession>